<keyword evidence="1" id="KW-0812">Transmembrane</keyword>
<gene>
    <name evidence="2" type="ORF">CLOBOL_05684</name>
</gene>
<keyword evidence="1" id="KW-0472">Membrane</keyword>
<reference evidence="2 3" key="2">
    <citation type="submission" date="2007-09" db="EMBL/GenBank/DDBJ databases">
        <title>Draft genome sequence of Clostridium bolteae (ATCC BAA-613).</title>
        <authorList>
            <person name="Sudarsanam P."/>
            <person name="Ley R."/>
            <person name="Guruge J."/>
            <person name="Turnbaugh P.J."/>
            <person name="Mahowald M."/>
            <person name="Liep D."/>
            <person name="Gordon J."/>
        </authorList>
    </citation>
    <scope>NUCLEOTIDE SEQUENCE [LARGE SCALE GENOMIC DNA]</scope>
    <source>
        <strain evidence="3">ATCC BAA-613 / DSM 15670 / CCUG 46953 / JCM 12243 / WAL 16351</strain>
    </source>
</reference>
<accession>A8S0I4</accession>
<dbReference type="Proteomes" id="UP000005396">
    <property type="component" value="Unassembled WGS sequence"/>
</dbReference>
<keyword evidence="1" id="KW-1133">Transmembrane helix</keyword>
<dbReference type="HOGENOM" id="CLU_2732846_0_0_9"/>
<name>A8S0I4_ENTBW</name>
<evidence type="ECO:0000313" key="3">
    <source>
        <dbReference type="Proteomes" id="UP000005396"/>
    </source>
</evidence>
<dbReference type="EMBL" id="ABCC02000042">
    <property type="protein sequence ID" value="EDP14077.1"/>
    <property type="molecule type" value="Genomic_DNA"/>
</dbReference>
<protein>
    <submittedName>
        <fullName evidence="2">Uncharacterized protein</fullName>
    </submittedName>
</protein>
<feature type="transmembrane region" description="Helical" evidence="1">
    <location>
        <begin position="33"/>
        <end position="56"/>
    </location>
</feature>
<comment type="caution">
    <text evidence="2">The sequence shown here is derived from an EMBL/GenBank/DDBJ whole genome shotgun (WGS) entry which is preliminary data.</text>
</comment>
<reference evidence="2 3" key="1">
    <citation type="submission" date="2007-08" db="EMBL/GenBank/DDBJ databases">
        <authorList>
            <person name="Fulton L."/>
            <person name="Clifton S."/>
            <person name="Fulton B."/>
            <person name="Xu J."/>
            <person name="Minx P."/>
            <person name="Pepin K.H."/>
            <person name="Johnson M."/>
            <person name="Thiruvilangam P."/>
            <person name="Bhonagiri V."/>
            <person name="Nash W.E."/>
            <person name="Mardis E.R."/>
            <person name="Wilson R.K."/>
        </authorList>
    </citation>
    <scope>NUCLEOTIDE SEQUENCE [LARGE SCALE GENOMIC DNA]</scope>
    <source>
        <strain evidence="3">ATCC BAA-613 / DSM 15670 / CCUG 46953 / JCM 12243 / WAL 16351</strain>
    </source>
</reference>
<proteinExistence type="predicted"/>
<sequence length="71" mass="7914">MALAQSTAPAAVQLWHGAPVAFSARYQLTLFFIVYLVFAPEIFLQGPSFVLAPYCLDRTAMMVKLMKILHP</sequence>
<organism evidence="2 3">
    <name type="scientific">Enterocloster bolteae (strain ATCC BAA-613 / DSM 15670 / CCUG 46953 / JCM 12243 / WAL 16351)</name>
    <name type="common">Clostridium bolteae</name>
    <dbReference type="NCBI Taxonomy" id="411902"/>
    <lineage>
        <taxon>Bacteria</taxon>
        <taxon>Bacillati</taxon>
        <taxon>Bacillota</taxon>
        <taxon>Clostridia</taxon>
        <taxon>Lachnospirales</taxon>
        <taxon>Lachnospiraceae</taxon>
        <taxon>Enterocloster</taxon>
    </lineage>
</organism>
<dbReference type="AlphaFoldDB" id="A8S0I4"/>
<evidence type="ECO:0000313" key="2">
    <source>
        <dbReference type="EMBL" id="EDP14077.1"/>
    </source>
</evidence>
<dbReference type="PaxDb" id="411902-CLOBOL_05684"/>
<evidence type="ECO:0000256" key="1">
    <source>
        <dbReference type="SAM" id="Phobius"/>
    </source>
</evidence>